<dbReference type="Gene3D" id="1.10.630.10">
    <property type="entry name" value="Cytochrome P450"/>
    <property type="match status" value="1"/>
</dbReference>
<keyword evidence="7" id="KW-0256">Endoplasmic reticulum</keyword>
<dbReference type="InterPro" id="IPR017972">
    <property type="entry name" value="Cyt_P450_CS"/>
</dbReference>
<keyword evidence="8" id="KW-0492">Microsome</keyword>
<evidence type="ECO:0000256" key="16">
    <source>
        <dbReference type="SAM" id="Phobius"/>
    </source>
</evidence>
<dbReference type="GO" id="GO:0016705">
    <property type="term" value="F:oxidoreductase activity, acting on paired donors, with incorporation or reduction of molecular oxygen"/>
    <property type="evidence" value="ECO:0007669"/>
    <property type="project" value="InterPro"/>
</dbReference>
<evidence type="ECO:0000256" key="3">
    <source>
        <dbReference type="ARBA" id="ARBA00004406"/>
    </source>
</evidence>
<dbReference type="PROSITE" id="PS00086">
    <property type="entry name" value="CYTOCHROME_P450"/>
    <property type="match status" value="1"/>
</dbReference>
<name>A0A147BQJ5_IXORI</name>
<evidence type="ECO:0000256" key="14">
    <source>
        <dbReference type="PIRSR" id="PIRSR602401-1"/>
    </source>
</evidence>
<proteinExistence type="inferred from homology"/>
<dbReference type="InterPro" id="IPR001128">
    <property type="entry name" value="Cyt_P450"/>
</dbReference>
<dbReference type="InterPro" id="IPR050705">
    <property type="entry name" value="Cytochrome_P450_3A"/>
</dbReference>
<keyword evidence="6 14" id="KW-0479">Metal-binding</keyword>
<dbReference type="GO" id="GO:0005506">
    <property type="term" value="F:iron ion binding"/>
    <property type="evidence" value="ECO:0007669"/>
    <property type="project" value="InterPro"/>
</dbReference>
<evidence type="ECO:0000256" key="11">
    <source>
        <dbReference type="ARBA" id="ARBA00023033"/>
    </source>
</evidence>
<evidence type="ECO:0000256" key="12">
    <source>
        <dbReference type="ARBA" id="ARBA00023136"/>
    </source>
</evidence>
<comment type="function">
    <text evidence="13">Cytochromes P450 are a group of heme-thiolate monooxygenases. They oxidize a variety of structurally unrelated compounds, including steroids, fatty acids, and xenobiotics.</text>
</comment>
<comment type="subcellular location">
    <subcellularLocation>
        <location evidence="3">Endoplasmic reticulum membrane</location>
        <topology evidence="3">Peripheral membrane protein</topology>
    </subcellularLocation>
    <subcellularLocation>
        <location evidence="2">Microsome membrane</location>
        <topology evidence="2">Peripheral membrane protein</topology>
    </subcellularLocation>
</comment>
<feature type="binding site" description="axial binding residue" evidence="14">
    <location>
        <position position="467"/>
    </location>
    <ligand>
        <name>heme</name>
        <dbReference type="ChEBI" id="CHEBI:30413"/>
    </ligand>
    <ligandPart>
        <name>Fe</name>
        <dbReference type="ChEBI" id="CHEBI:18248"/>
    </ligandPart>
</feature>
<dbReference type="EMBL" id="GEGO01002622">
    <property type="protein sequence ID" value="JAR92782.1"/>
    <property type="molecule type" value="Transcribed_RNA"/>
</dbReference>
<keyword evidence="12 16" id="KW-0472">Membrane</keyword>
<evidence type="ECO:0000256" key="8">
    <source>
        <dbReference type="ARBA" id="ARBA00022848"/>
    </source>
</evidence>
<keyword evidence="9 15" id="KW-0560">Oxidoreductase</keyword>
<keyword evidence="10 14" id="KW-0408">Iron</keyword>
<evidence type="ECO:0000256" key="6">
    <source>
        <dbReference type="ARBA" id="ARBA00022723"/>
    </source>
</evidence>
<dbReference type="AlphaFoldDB" id="A0A147BQJ5"/>
<reference evidence="17" key="1">
    <citation type="journal article" date="2018" name="PLoS Negl. Trop. Dis.">
        <title>Sialome diversity of ticks revealed by RNAseq of single tick salivary glands.</title>
        <authorList>
            <person name="Perner J."/>
            <person name="Kropackova S."/>
            <person name="Kopacek P."/>
            <person name="Ribeiro J.M."/>
        </authorList>
    </citation>
    <scope>NUCLEOTIDE SEQUENCE</scope>
    <source>
        <strain evidence="17">Siblings of single egg batch collected in Ceske Budejovice</strain>
        <tissue evidence="17">Salivary glands</tissue>
    </source>
</reference>
<dbReference type="FunFam" id="1.10.630.10:FF:000042">
    <property type="entry name" value="Cytochrome P450"/>
    <property type="match status" value="1"/>
</dbReference>
<evidence type="ECO:0000313" key="17">
    <source>
        <dbReference type="EMBL" id="JAR92782.1"/>
    </source>
</evidence>
<dbReference type="PRINTS" id="PR00463">
    <property type="entry name" value="EP450I"/>
</dbReference>
<organism evidence="17">
    <name type="scientific">Ixodes ricinus</name>
    <name type="common">Common tick</name>
    <name type="synonym">Acarus ricinus</name>
    <dbReference type="NCBI Taxonomy" id="34613"/>
    <lineage>
        <taxon>Eukaryota</taxon>
        <taxon>Metazoa</taxon>
        <taxon>Ecdysozoa</taxon>
        <taxon>Arthropoda</taxon>
        <taxon>Chelicerata</taxon>
        <taxon>Arachnida</taxon>
        <taxon>Acari</taxon>
        <taxon>Parasitiformes</taxon>
        <taxon>Ixodida</taxon>
        <taxon>Ixodoidea</taxon>
        <taxon>Ixodidae</taxon>
        <taxon>Ixodinae</taxon>
        <taxon>Ixodes</taxon>
    </lineage>
</organism>
<evidence type="ECO:0000256" key="10">
    <source>
        <dbReference type="ARBA" id="ARBA00023004"/>
    </source>
</evidence>
<dbReference type="PANTHER" id="PTHR24302:SF15">
    <property type="entry name" value="FATTY-ACID PEROXYGENASE"/>
    <property type="match status" value="1"/>
</dbReference>
<comment type="cofactor">
    <cofactor evidence="1 14">
        <name>heme</name>
        <dbReference type="ChEBI" id="CHEBI:30413"/>
    </cofactor>
</comment>
<dbReference type="GO" id="GO:0020037">
    <property type="term" value="F:heme binding"/>
    <property type="evidence" value="ECO:0007669"/>
    <property type="project" value="InterPro"/>
</dbReference>
<dbReference type="InterPro" id="IPR002401">
    <property type="entry name" value="Cyt_P450_E_grp-I"/>
</dbReference>
<sequence length="523" mass="59399">MNLFGVFSVPDWILLITTVLVSTYLYVARHRNYWKNQNVPHEKFSIFGHTRRIMSKTFHELDQERYIKYGKVYGMFEGGKPSLFVADPELIKQILVRDFLKLPNRRSVKFHNPLLDNLMSVVSYKRWKVIRSVSTPAFSSAKLNKMCSLIESCIDVTKRHLIDAAEKEQDLELGHFYGNYTLDVIARCAFGTTMDSHSDQTNDFVRMSKIITGGKKNLALVLTFVFPALARLLKLKLFNEESVMYYKDLSSTTMETRRRTKTKQDDFLQIMIDAQERNRTLDVSQGGEEDAVKFFDIDSKLTDEAPLSSKTLSEEEALSQCMMFILAGHGTTSSVIAFALYLLALNPEAQNKLRREVDVCIKENGPKPSMDVIDKLQYLHGVVSEALRIFPPASRLERETTEDYILGNTGIKVPKGCVVAVPVWAIHHDPQYFPDPDSFKPERFSKDNVDSIPPYVYLPFGAGPRNCIGVRLGLRAVKMALFHSICNVEFVRTAKTKVPLELFKGFGAISSSDITVGVRKRTS</sequence>
<evidence type="ECO:0000256" key="7">
    <source>
        <dbReference type="ARBA" id="ARBA00022824"/>
    </source>
</evidence>
<accession>A0A147BQJ5</accession>
<evidence type="ECO:0000256" key="2">
    <source>
        <dbReference type="ARBA" id="ARBA00004174"/>
    </source>
</evidence>
<dbReference type="PANTHER" id="PTHR24302">
    <property type="entry name" value="CYTOCHROME P450 FAMILY 3"/>
    <property type="match status" value="1"/>
</dbReference>
<dbReference type="GO" id="GO:0008395">
    <property type="term" value="F:steroid hydroxylase activity"/>
    <property type="evidence" value="ECO:0007669"/>
    <property type="project" value="TreeGrafter"/>
</dbReference>
<evidence type="ECO:0000256" key="9">
    <source>
        <dbReference type="ARBA" id="ARBA00023002"/>
    </source>
</evidence>
<feature type="transmembrane region" description="Helical" evidence="16">
    <location>
        <begin position="12"/>
        <end position="28"/>
    </location>
</feature>
<comment type="similarity">
    <text evidence="4 15">Belongs to the cytochrome P450 family.</text>
</comment>
<evidence type="ECO:0000256" key="4">
    <source>
        <dbReference type="ARBA" id="ARBA00010617"/>
    </source>
</evidence>
<dbReference type="PRINTS" id="PR00385">
    <property type="entry name" value="P450"/>
</dbReference>
<protein>
    <submittedName>
        <fullName evidence="17">Putative cytochrome p450 cyp3/cyp5/cyp6/cyp9 subfamily protein</fullName>
    </submittedName>
</protein>
<dbReference type="CDD" id="cd11055">
    <property type="entry name" value="CYP3A-like"/>
    <property type="match status" value="1"/>
</dbReference>
<evidence type="ECO:0000256" key="15">
    <source>
        <dbReference type="RuleBase" id="RU000461"/>
    </source>
</evidence>
<feature type="transmembrane region" description="Helical" evidence="16">
    <location>
        <begin position="217"/>
        <end position="233"/>
    </location>
</feature>
<feature type="transmembrane region" description="Helical" evidence="16">
    <location>
        <begin position="322"/>
        <end position="345"/>
    </location>
</feature>
<keyword evidence="16" id="KW-0812">Transmembrane</keyword>
<dbReference type="Pfam" id="PF00067">
    <property type="entry name" value="p450"/>
    <property type="match status" value="1"/>
</dbReference>
<evidence type="ECO:0000256" key="1">
    <source>
        <dbReference type="ARBA" id="ARBA00001971"/>
    </source>
</evidence>
<keyword evidence="11 15" id="KW-0503">Monooxygenase</keyword>
<keyword evidence="5 14" id="KW-0349">Heme</keyword>
<keyword evidence="16" id="KW-1133">Transmembrane helix</keyword>
<dbReference type="SUPFAM" id="SSF48264">
    <property type="entry name" value="Cytochrome P450"/>
    <property type="match status" value="1"/>
</dbReference>
<evidence type="ECO:0000256" key="13">
    <source>
        <dbReference type="ARBA" id="ARBA00043906"/>
    </source>
</evidence>
<evidence type="ECO:0000256" key="5">
    <source>
        <dbReference type="ARBA" id="ARBA00022617"/>
    </source>
</evidence>
<dbReference type="GO" id="GO:0005789">
    <property type="term" value="C:endoplasmic reticulum membrane"/>
    <property type="evidence" value="ECO:0007669"/>
    <property type="project" value="UniProtKB-SubCell"/>
</dbReference>
<dbReference type="InterPro" id="IPR036396">
    <property type="entry name" value="Cyt_P450_sf"/>
</dbReference>